<keyword evidence="3" id="KW-1185">Reference proteome</keyword>
<keyword evidence="1" id="KW-0732">Signal</keyword>
<dbReference type="VEuPathDB" id="ToxoDB:CSUI_001627"/>
<dbReference type="GeneID" id="94425043"/>
<gene>
    <name evidence="2" type="ORF">CSUI_001627</name>
</gene>
<evidence type="ECO:0000313" key="2">
    <source>
        <dbReference type="EMBL" id="PHJ24518.1"/>
    </source>
</evidence>
<dbReference type="EMBL" id="MIGC01000657">
    <property type="protein sequence ID" value="PHJ24518.1"/>
    <property type="molecule type" value="Genomic_DNA"/>
</dbReference>
<evidence type="ECO:0000256" key="1">
    <source>
        <dbReference type="SAM" id="SignalP"/>
    </source>
</evidence>
<sequence length="326" mass="37180">MIWALPFFVSCGLLGARADPEPPLQKDECKDVAPFPSEDFGQQPEDSAVYTKSAAFAPTSIFRTIGLVRYVKVFGVPIVATQAISEPALSHASSIFADFLDNDRDGRVDNEQVVNSMRSYIVILGLTTGSAESTEMWTKRLESEQAKAFKIQYDCNLRFFELWRSDMNPKWHVKRREYLENREAVGADTPRRKRCSSFRSEPFDWSLWYYPFTIAYYGFLDLLTPRQAGILENAIETAKRMRKFESQYPDDVEMERGDFFAWTLLTRTGATECHCDSSDVGATWKICTPKELQSLLPEWVEVVETLKGIPDRLHQSMYISPSVAGP</sequence>
<dbReference type="Proteomes" id="UP000221165">
    <property type="component" value="Unassembled WGS sequence"/>
</dbReference>
<organism evidence="2 3">
    <name type="scientific">Cystoisospora suis</name>
    <dbReference type="NCBI Taxonomy" id="483139"/>
    <lineage>
        <taxon>Eukaryota</taxon>
        <taxon>Sar</taxon>
        <taxon>Alveolata</taxon>
        <taxon>Apicomplexa</taxon>
        <taxon>Conoidasida</taxon>
        <taxon>Coccidia</taxon>
        <taxon>Eucoccidiorida</taxon>
        <taxon>Eimeriorina</taxon>
        <taxon>Sarcocystidae</taxon>
        <taxon>Cystoisospora</taxon>
    </lineage>
</organism>
<evidence type="ECO:0008006" key="4">
    <source>
        <dbReference type="Google" id="ProtNLM"/>
    </source>
</evidence>
<accession>A0A2C6LB24</accession>
<feature type="chain" id="PRO_5013016511" description="EF-hand domain-containing protein" evidence="1">
    <location>
        <begin position="19"/>
        <end position="326"/>
    </location>
</feature>
<proteinExistence type="predicted"/>
<dbReference type="AlphaFoldDB" id="A0A2C6LB24"/>
<dbReference type="RefSeq" id="XP_067926191.1">
    <property type="nucleotide sequence ID" value="XM_068061832.1"/>
</dbReference>
<feature type="signal peptide" evidence="1">
    <location>
        <begin position="1"/>
        <end position="18"/>
    </location>
</feature>
<protein>
    <recommendedName>
        <fullName evidence="4">EF-hand domain-containing protein</fullName>
    </recommendedName>
</protein>
<evidence type="ECO:0000313" key="3">
    <source>
        <dbReference type="Proteomes" id="UP000221165"/>
    </source>
</evidence>
<name>A0A2C6LB24_9APIC</name>
<dbReference type="OrthoDB" id="328957at2759"/>
<comment type="caution">
    <text evidence="2">The sequence shown here is derived from an EMBL/GenBank/DDBJ whole genome shotgun (WGS) entry which is preliminary data.</text>
</comment>
<reference evidence="2 3" key="1">
    <citation type="journal article" date="2017" name="Int. J. Parasitol.">
        <title>The genome of the protozoan parasite Cystoisospora suis and a reverse vaccinology approach to identify vaccine candidates.</title>
        <authorList>
            <person name="Palmieri N."/>
            <person name="Shrestha A."/>
            <person name="Ruttkowski B."/>
            <person name="Beck T."/>
            <person name="Vogl C."/>
            <person name="Tomley F."/>
            <person name="Blake D.P."/>
            <person name="Joachim A."/>
        </authorList>
    </citation>
    <scope>NUCLEOTIDE SEQUENCE [LARGE SCALE GENOMIC DNA]</scope>
    <source>
        <strain evidence="2 3">Wien I</strain>
    </source>
</reference>